<reference evidence="2 3" key="1">
    <citation type="submission" date="2017-01" db="EMBL/GenBank/DDBJ databases">
        <title>Complete genome sequence of esterase-producing bacterium Croceicoccus marinus E4A9.</title>
        <authorList>
            <person name="Wu Y.-H."/>
            <person name="Cheng H."/>
            <person name="Xu L."/>
            <person name="Huo Y.-Y."/>
            <person name="Wang C.-S."/>
            <person name="Xu X.-W."/>
        </authorList>
    </citation>
    <scope>NUCLEOTIDE SEQUENCE [LARGE SCALE GENOMIC DNA]</scope>
    <source>
        <strain evidence="2 3">E4A9</strain>
    </source>
</reference>
<keyword evidence="3" id="KW-1185">Reference proteome</keyword>
<accession>A0A1Z1F924</accession>
<dbReference type="GO" id="GO:0003796">
    <property type="term" value="F:lysozyme activity"/>
    <property type="evidence" value="ECO:0007669"/>
    <property type="project" value="InterPro"/>
</dbReference>
<dbReference type="PROSITE" id="PS51904">
    <property type="entry name" value="GLYCOSYL_HYDROL_F25_2"/>
    <property type="match status" value="1"/>
</dbReference>
<dbReference type="EMBL" id="CP019602">
    <property type="protein sequence ID" value="ARU15291.1"/>
    <property type="molecule type" value="Genomic_DNA"/>
</dbReference>
<sequence>MAKGKRIWRAGAIVLAGALLTGAGSAWWHAAHWEPADGSYPVQGAWVDERHDARAVLALAEGGEGGTPLVRFVYATASSGASGRNDRFAEERERAGRSGLPFGAVHVFDPCVPADRQSANFVTLVPRDRTLLPPAVQLNALGEDCPRPVRAAEVESELVTFLNQIEAHAGRRAVLAPSEAFEAAYGFGARSKRALWLGQDREEPAYAGGDWAIWTANSALRLDQLEEPVGWLVMRREPGGETG</sequence>
<name>A0A1Z1F924_9SPHN</name>
<dbReference type="RefSeq" id="WP_066842740.1">
    <property type="nucleotide sequence ID" value="NZ_CP019602.1"/>
</dbReference>
<gene>
    <name evidence="2" type="ORF">A9D14_02720</name>
</gene>
<dbReference type="InterPro" id="IPR002053">
    <property type="entry name" value="Glyco_hydro_25"/>
</dbReference>
<dbReference type="Proteomes" id="UP000195807">
    <property type="component" value="Chromosome"/>
</dbReference>
<dbReference type="InterPro" id="IPR017853">
    <property type="entry name" value="GH"/>
</dbReference>
<dbReference type="AlphaFoldDB" id="A0A1Z1F924"/>
<comment type="similarity">
    <text evidence="1">Belongs to the glycosyl hydrolase 25 family.</text>
</comment>
<evidence type="ECO:0008006" key="4">
    <source>
        <dbReference type="Google" id="ProtNLM"/>
    </source>
</evidence>
<evidence type="ECO:0000313" key="2">
    <source>
        <dbReference type="EMBL" id="ARU15291.1"/>
    </source>
</evidence>
<dbReference type="Gene3D" id="3.20.20.80">
    <property type="entry name" value="Glycosidases"/>
    <property type="match status" value="1"/>
</dbReference>
<dbReference type="KEGG" id="cman:A9D14_02720"/>
<dbReference type="GO" id="GO:0016998">
    <property type="term" value="P:cell wall macromolecule catabolic process"/>
    <property type="evidence" value="ECO:0007669"/>
    <property type="project" value="InterPro"/>
</dbReference>
<dbReference type="STRING" id="450378.GCA_001661675_00542"/>
<dbReference type="GO" id="GO:0009253">
    <property type="term" value="P:peptidoglycan catabolic process"/>
    <property type="evidence" value="ECO:0007669"/>
    <property type="project" value="InterPro"/>
</dbReference>
<organism evidence="2 3">
    <name type="scientific">Croceicoccus marinus</name>
    <dbReference type="NCBI Taxonomy" id="450378"/>
    <lineage>
        <taxon>Bacteria</taxon>
        <taxon>Pseudomonadati</taxon>
        <taxon>Pseudomonadota</taxon>
        <taxon>Alphaproteobacteria</taxon>
        <taxon>Sphingomonadales</taxon>
        <taxon>Erythrobacteraceae</taxon>
        <taxon>Croceicoccus</taxon>
    </lineage>
</organism>
<protein>
    <recommendedName>
        <fullName evidence="4">Lysozyme</fullName>
    </recommendedName>
</protein>
<evidence type="ECO:0000256" key="1">
    <source>
        <dbReference type="ARBA" id="ARBA00010646"/>
    </source>
</evidence>
<evidence type="ECO:0000313" key="3">
    <source>
        <dbReference type="Proteomes" id="UP000195807"/>
    </source>
</evidence>
<dbReference type="OrthoDB" id="9798192at2"/>
<proteinExistence type="inferred from homology"/>
<dbReference type="SUPFAM" id="SSF51445">
    <property type="entry name" value="(Trans)glycosidases"/>
    <property type="match status" value="1"/>
</dbReference>
<dbReference type="CDD" id="cd00599">
    <property type="entry name" value="GH25_muramidase"/>
    <property type="match status" value="1"/>
</dbReference>
<dbReference type="Pfam" id="PF01183">
    <property type="entry name" value="Glyco_hydro_25"/>
    <property type="match status" value="1"/>
</dbReference>